<dbReference type="InterPro" id="IPR016036">
    <property type="entry name" value="Malonyl_transacylase_ACP-bd"/>
</dbReference>
<reference evidence="9" key="1">
    <citation type="submission" date="2018-01" db="EMBL/GenBank/DDBJ databases">
        <authorList>
            <person name="Regsiter A."/>
            <person name="William W."/>
        </authorList>
    </citation>
    <scope>NUCLEOTIDE SEQUENCE</scope>
    <source>
        <strain evidence="9">TRIP AH-1</strain>
    </source>
</reference>
<keyword evidence="4 6" id="KW-0012">Acyltransferase</keyword>
<evidence type="ECO:0000259" key="8">
    <source>
        <dbReference type="SMART" id="SM00827"/>
    </source>
</evidence>
<dbReference type="InterPro" id="IPR024925">
    <property type="entry name" value="Malonyl_CoA-ACP_transAc"/>
</dbReference>
<keyword evidence="3 6" id="KW-0808">Transferase</keyword>
<evidence type="ECO:0000256" key="3">
    <source>
        <dbReference type="ARBA" id="ARBA00022679"/>
    </source>
</evidence>
<dbReference type="InterPro" id="IPR001227">
    <property type="entry name" value="Ac_transferase_dom_sf"/>
</dbReference>
<evidence type="ECO:0000256" key="7">
    <source>
        <dbReference type="PIRSR" id="PIRSR000446-1"/>
    </source>
</evidence>
<dbReference type="GO" id="GO:0004314">
    <property type="term" value="F:[acyl-carrier-protein] S-malonyltransferase activity"/>
    <property type="evidence" value="ECO:0007669"/>
    <property type="project" value="UniProtKB-EC"/>
</dbReference>
<evidence type="ECO:0000256" key="5">
    <source>
        <dbReference type="ARBA" id="ARBA00048462"/>
    </source>
</evidence>
<dbReference type="EMBL" id="OJIN01000176">
    <property type="protein sequence ID" value="SPD74851.1"/>
    <property type="molecule type" value="Genomic_DNA"/>
</dbReference>
<evidence type="ECO:0000313" key="9">
    <source>
        <dbReference type="EMBL" id="SPD74851.1"/>
    </source>
</evidence>
<dbReference type="PANTHER" id="PTHR42681">
    <property type="entry name" value="MALONYL-COA-ACYL CARRIER PROTEIN TRANSACYLASE, MITOCHONDRIAL"/>
    <property type="match status" value="1"/>
</dbReference>
<organism evidence="9">
    <name type="scientific">uncultured Desulfobacterium sp</name>
    <dbReference type="NCBI Taxonomy" id="201089"/>
    <lineage>
        <taxon>Bacteria</taxon>
        <taxon>Pseudomonadati</taxon>
        <taxon>Thermodesulfobacteriota</taxon>
        <taxon>Desulfobacteria</taxon>
        <taxon>Desulfobacterales</taxon>
        <taxon>Desulfobacteriaceae</taxon>
        <taxon>Desulfobacterium</taxon>
        <taxon>environmental samples</taxon>
    </lineage>
</organism>
<protein>
    <recommendedName>
        <fullName evidence="2 6">Malonyl CoA-acyl carrier protein transacylase</fullName>
        <ecNumber evidence="1 6">2.3.1.39</ecNumber>
    </recommendedName>
</protein>
<dbReference type="AlphaFoldDB" id="A0A445MZS8"/>
<evidence type="ECO:0000256" key="1">
    <source>
        <dbReference type="ARBA" id="ARBA00013258"/>
    </source>
</evidence>
<evidence type="ECO:0000256" key="2">
    <source>
        <dbReference type="ARBA" id="ARBA00018953"/>
    </source>
</evidence>
<dbReference type="GO" id="GO:0005829">
    <property type="term" value="C:cytosol"/>
    <property type="evidence" value="ECO:0007669"/>
    <property type="project" value="TreeGrafter"/>
</dbReference>
<name>A0A445MZS8_9BACT</name>
<comment type="similarity">
    <text evidence="6">Belongs to the fabD family.</text>
</comment>
<dbReference type="SUPFAM" id="SSF52151">
    <property type="entry name" value="FabD/lysophospholipase-like"/>
    <property type="match status" value="1"/>
</dbReference>
<feature type="active site" evidence="7">
    <location>
        <position position="202"/>
    </location>
</feature>
<dbReference type="Pfam" id="PF00698">
    <property type="entry name" value="Acyl_transf_1"/>
    <property type="match status" value="1"/>
</dbReference>
<dbReference type="InterPro" id="IPR050858">
    <property type="entry name" value="Mal-CoA-ACP_Trans/PKS_FabD"/>
</dbReference>
<dbReference type="PIRSF" id="PIRSF000446">
    <property type="entry name" value="Mct"/>
    <property type="match status" value="1"/>
</dbReference>
<evidence type="ECO:0000256" key="4">
    <source>
        <dbReference type="ARBA" id="ARBA00023315"/>
    </source>
</evidence>
<dbReference type="InterPro" id="IPR016035">
    <property type="entry name" value="Acyl_Trfase/lysoPLipase"/>
</dbReference>
<feature type="active site" evidence="7">
    <location>
        <position position="96"/>
    </location>
</feature>
<dbReference type="SMART" id="SM00827">
    <property type="entry name" value="PKS_AT"/>
    <property type="match status" value="1"/>
</dbReference>
<dbReference type="EC" id="2.3.1.39" evidence="1 6"/>
<accession>A0A445MZS8</accession>
<feature type="domain" description="Malonyl-CoA:ACP transacylase (MAT)" evidence="8">
    <location>
        <begin position="12"/>
        <end position="292"/>
    </location>
</feature>
<comment type="catalytic activity">
    <reaction evidence="5 6">
        <text>holo-[ACP] + malonyl-CoA = malonyl-[ACP] + CoA</text>
        <dbReference type="Rhea" id="RHEA:41792"/>
        <dbReference type="Rhea" id="RHEA-COMP:9623"/>
        <dbReference type="Rhea" id="RHEA-COMP:9685"/>
        <dbReference type="ChEBI" id="CHEBI:57287"/>
        <dbReference type="ChEBI" id="CHEBI:57384"/>
        <dbReference type="ChEBI" id="CHEBI:64479"/>
        <dbReference type="ChEBI" id="CHEBI:78449"/>
        <dbReference type="EC" id="2.3.1.39"/>
    </reaction>
</comment>
<proteinExistence type="inferred from homology"/>
<evidence type="ECO:0000256" key="6">
    <source>
        <dbReference type="PIRNR" id="PIRNR000446"/>
    </source>
</evidence>
<dbReference type="InterPro" id="IPR014043">
    <property type="entry name" value="Acyl_transferase_dom"/>
</dbReference>
<dbReference type="PANTHER" id="PTHR42681:SF1">
    <property type="entry name" value="MALONYL-COA-ACYL CARRIER PROTEIN TRANSACYLASE, MITOCHONDRIAL"/>
    <property type="match status" value="1"/>
</dbReference>
<sequence length="312" mass="34458">MTRKDEHKVAFLYPGQGSQRVGMGLELYNAYPEAKRLFDQADDLLGFSLTRLCLEGPEDELNQDLNAQLAVYTISCIVTDIMINRGIRPDVTSGYSSGFYGAAYGAGCFDFARGLEIVRRAGEILLDEGKKIRGTMAVIFGLSPDQVEDICKRAKDVWVAIRNTPRQTVISGAISAVERAMEIARMEGALDAYPLNVSAPYHSELVEASEARLLETMEDDNIQSPLVPVVSYLSLDYISEKSRLKKIMAAQLSRPVLWVDLIRKIGADTELMIEVGPGAVIARTVMWIDRGIEIINTDKESGLIEAMERCGV</sequence>
<dbReference type="Gene3D" id="3.40.366.10">
    <property type="entry name" value="Malonyl-Coenzyme A Acyl Carrier Protein, domain 2"/>
    <property type="match status" value="1"/>
</dbReference>
<dbReference type="SUPFAM" id="SSF55048">
    <property type="entry name" value="Probable ACP-binding domain of malonyl-CoA ACP transacylase"/>
    <property type="match status" value="1"/>
</dbReference>
<dbReference type="GO" id="GO:0006633">
    <property type="term" value="P:fatty acid biosynthetic process"/>
    <property type="evidence" value="ECO:0007669"/>
    <property type="project" value="TreeGrafter"/>
</dbReference>
<gene>
    <name evidence="9" type="primary">FabD</name>
    <name evidence="9" type="ORF">PITCH_A350060</name>
</gene>
<dbReference type="Gene3D" id="3.30.70.250">
    <property type="entry name" value="Malonyl-CoA ACP transacylase, ACP-binding"/>
    <property type="match status" value="1"/>
</dbReference>